<evidence type="ECO:0000256" key="4">
    <source>
        <dbReference type="SAM" id="MobiDB-lite"/>
    </source>
</evidence>
<reference evidence="5 6" key="1">
    <citation type="submission" date="2018-07" db="EMBL/GenBank/DDBJ databases">
        <title>Genomic Encyclopedia of Type Strains, Phase IV (KMG-IV): sequencing the most valuable type-strain genomes for metagenomic binning, comparative biology and taxonomic classification.</title>
        <authorList>
            <person name="Goeker M."/>
        </authorList>
    </citation>
    <scope>NUCLEOTIDE SEQUENCE [LARGE SCALE GENOMIC DNA]</scope>
    <source>
        <strain evidence="5 6">DSM 21352</strain>
    </source>
</reference>
<evidence type="ECO:0000256" key="2">
    <source>
        <dbReference type="RuleBase" id="RU362097"/>
    </source>
</evidence>
<organism evidence="5 6">
    <name type="scientific">Pseudacidovorax intermedius</name>
    <dbReference type="NCBI Taxonomy" id="433924"/>
    <lineage>
        <taxon>Bacteria</taxon>
        <taxon>Pseudomonadati</taxon>
        <taxon>Pseudomonadota</taxon>
        <taxon>Betaproteobacteria</taxon>
        <taxon>Burkholderiales</taxon>
        <taxon>Comamonadaceae</taxon>
        <taxon>Pseudacidovorax</taxon>
    </lineage>
</organism>
<sequence length="536" mass="57004">MTHTHARSSSAPSTMDTTMNRATQARPIFDRLQPFALSLSKRRTLVPLLAALVLAGCATAPAELPAIPTPVRFKEALSVTQTTTEGRWTEAAAAEAQPRGEWWKAFQDPVLDALVAQAAESNTSLQQAAARVRQARALLRNAEADRSPQIGLGGGATRQRGLDRNQSTQPSTLLNAGLSASWELDLFGRLSRLQDAAALDAQAREAILQSTRLMVQAEVAQTYLALRAADEERALVRDGVAAYRDTLRLTQRREQAGDVAALDVARMQAEVSANESEALALDRRRAELEHALAVLVGRAPADFGIGVDRWQTALPVMPAGVPSTVLLRRPDVAAAQAAVLAAQARVGAAQAAYFPDIALTAGGGFASPELGDLFKWSARSWGVGALLSLPLLDGGRRAAGVEQASGVLDEAVAAYRAQSLDAFREVEDQLSGLRLLQQQAAAQATAVEAAARALQLSDTRYRNGYISQLDLLDARRSELRNRRQALQVRSAQYQATVALVRALGGGWGALQADVQSSKVAGPTDIAVAAPVKKDGS</sequence>
<keyword evidence="2" id="KW-0472">Membrane</keyword>
<dbReference type="Gene3D" id="1.20.1600.10">
    <property type="entry name" value="Outer membrane efflux proteins (OEP)"/>
    <property type="match status" value="1"/>
</dbReference>
<dbReference type="GO" id="GO:0005886">
    <property type="term" value="C:plasma membrane"/>
    <property type="evidence" value="ECO:0007669"/>
    <property type="project" value="UniProtKB-SubCell"/>
</dbReference>
<dbReference type="Proteomes" id="UP000255265">
    <property type="component" value="Unassembled WGS sequence"/>
</dbReference>
<keyword evidence="2" id="KW-1134">Transmembrane beta strand</keyword>
<dbReference type="PANTHER" id="PTHR30203">
    <property type="entry name" value="OUTER MEMBRANE CATION EFFLUX PROTEIN"/>
    <property type="match status" value="1"/>
</dbReference>
<keyword evidence="2" id="KW-0449">Lipoprotein</keyword>
<evidence type="ECO:0000256" key="1">
    <source>
        <dbReference type="ARBA" id="ARBA00007613"/>
    </source>
</evidence>
<dbReference type="NCBIfam" id="TIGR01845">
    <property type="entry name" value="outer_NodT"/>
    <property type="match status" value="1"/>
</dbReference>
<dbReference type="GO" id="GO:0015562">
    <property type="term" value="F:efflux transmembrane transporter activity"/>
    <property type="evidence" value="ECO:0007669"/>
    <property type="project" value="InterPro"/>
</dbReference>
<dbReference type="PANTHER" id="PTHR30203:SF33">
    <property type="entry name" value="BLR4455 PROTEIN"/>
    <property type="match status" value="1"/>
</dbReference>
<evidence type="ECO:0000313" key="5">
    <source>
        <dbReference type="EMBL" id="RDI24339.1"/>
    </source>
</evidence>
<dbReference type="EMBL" id="QQAV01000005">
    <property type="protein sequence ID" value="RDI24339.1"/>
    <property type="molecule type" value="Genomic_DNA"/>
</dbReference>
<keyword evidence="6" id="KW-1185">Reference proteome</keyword>
<gene>
    <name evidence="5" type="ORF">DFR41_105254</name>
</gene>
<dbReference type="SUPFAM" id="SSF56954">
    <property type="entry name" value="Outer membrane efflux proteins (OEP)"/>
    <property type="match status" value="1"/>
</dbReference>
<keyword evidence="2" id="KW-0812">Transmembrane</keyword>
<accession>A0A370FES2</accession>
<dbReference type="Gene3D" id="2.20.200.10">
    <property type="entry name" value="Outer membrane efflux proteins (OEP)"/>
    <property type="match status" value="1"/>
</dbReference>
<dbReference type="InterPro" id="IPR003423">
    <property type="entry name" value="OMP_efflux"/>
</dbReference>
<evidence type="ECO:0000313" key="6">
    <source>
        <dbReference type="Proteomes" id="UP000255265"/>
    </source>
</evidence>
<name>A0A370FES2_9BURK</name>
<keyword evidence="3" id="KW-0175">Coiled coil</keyword>
<evidence type="ECO:0000256" key="3">
    <source>
        <dbReference type="SAM" id="Coils"/>
    </source>
</evidence>
<proteinExistence type="inferred from homology"/>
<feature type="region of interest" description="Disordered" evidence="4">
    <location>
        <begin position="148"/>
        <end position="170"/>
    </location>
</feature>
<keyword evidence="2" id="KW-0564">Palmitate</keyword>
<dbReference type="InterPro" id="IPR010131">
    <property type="entry name" value="MdtP/NodT-like"/>
</dbReference>
<dbReference type="Pfam" id="PF02321">
    <property type="entry name" value="OEP"/>
    <property type="match status" value="2"/>
</dbReference>
<comment type="similarity">
    <text evidence="1 2">Belongs to the outer membrane factor (OMF) (TC 1.B.17) family.</text>
</comment>
<dbReference type="AlphaFoldDB" id="A0A370FES2"/>
<comment type="caution">
    <text evidence="5">The sequence shown here is derived from an EMBL/GenBank/DDBJ whole genome shotgun (WGS) entry which is preliminary data.</text>
</comment>
<comment type="subcellular location">
    <subcellularLocation>
        <location evidence="2">Cell membrane</location>
        <topology evidence="2">Lipid-anchor</topology>
    </subcellularLocation>
</comment>
<feature type="coiled-coil region" evidence="3">
    <location>
        <begin position="469"/>
        <end position="496"/>
    </location>
</feature>
<dbReference type="STRING" id="433924.NS331_20770"/>
<protein>
    <submittedName>
        <fullName evidence="5">Multidrug efflux system outer membrane protein</fullName>
    </submittedName>
</protein>